<dbReference type="PANTHER" id="PTHR20963">
    <property type="entry name" value="MULTIPLE INOSITOL POLYPHOSPHATE PHOSPHATASE-RELATED"/>
    <property type="match status" value="1"/>
</dbReference>
<proteinExistence type="predicted"/>
<reference evidence="5" key="1">
    <citation type="submission" date="2022-08" db="EMBL/GenBank/DDBJ databases">
        <authorList>
            <person name="Kallberg Y."/>
            <person name="Tangrot J."/>
            <person name="Rosling A."/>
        </authorList>
    </citation>
    <scope>NUCLEOTIDE SEQUENCE</scope>
    <source>
        <strain evidence="5">Wild A</strain>
    </source>
</reference>
<dbReference type="EMBL" id="CAMKVN010004123">
    <property type="protein sequence ID" value="CAI2186405.1"/>
    <property type="molecule type" value="Genomic_DNA"/>
</dbReference>
<comment type="subcellular location">
    <subcellularLocation>
        <location evidence="1">Membrane</location>
    </subcellularLocation>
</comment>
<comment type="caution">
    <text evidence="5">The sequence shown here is derived from an EMBL/GenBank/DDBJ whole genome shotgun (WGS) entry which is preliminary data.</text>
</comment>
<dbReference type="GO" id="GO:0052745">
    <property type="term" value="F:inositol phosphate phosphatase activity"/>
    <property type="evidence" value="ECO:0007669"/>
    <property type="project" value="TreeGrafter"/>
</dbReference>
<keyword evidence="2" id="KW-0732">Signal</keyword>
<keyword evidence="4" id="KW-0812">Transmembrane</keyword>
<evidence type="ECO:0000256" key="1">
    <source>
        <dbReference type="ARBA" id="ARBA00004370"/>
    </source>
</evidence>
<keyword evidence="6" id="KW-1185">Reference proteome</keyword>
<dbReference type="PANTHER" id="PTHR20963:SF8">
    <property type="entry name" value="MULTIPLE INOSITOL POLYPHOSPHATE PHOSPHATASE 1"/>
    <property type="match status" value="1"/>
</dbReference>
<evidence type="ECO:0000313" key="5">
    <source>
        <dbReference type="EMBL" id="CAI2186405.1"/>
    </source>
</evidence>
<evidence type="ECO:0000256" key="3">
    <source>
        <dbReference type="ARBA" id="ARBA00023136"/>
    </source>
</evidence>
<dbReference type="OrthoDB" id="6509975at2759"/>
<dbReference type="GO" id="GO:0016020">
    <property type="term" value="C:membrane"/>
    <property type="evidence" value="ECO:0007669"/>
    <property type="project" value="UniProtKB-SubCell"/>
</dbReference>
<name>A0A9W4WUA1_9GLOM</name>
<dbReference type="GO" id="GO:0003993">
    <property type="term" value="F:acid phosphatase activity"/>
    <property type="evidence" value="ECO:0007669"/>
    <property type="project" value="TreeGrafter"/>
</dbReference>
<dbReference type="AlphaFoldDB" id="A0A9W4WUA1"/>
<keyword evidence="4" id="KW-1133">Transmembrane helix</keyword>
<dbReference type="Gene3D" id="3.40.50.1240">
    <property type="entry name" value="Phosphoglycerate mutase-like"/>
    <property type="match status" value="1"/>
</dbReference>
<feature type="non-terminal residue" evidence="5">
    <location>
        <position position="277"/>
    </location>
</feature>
<accession>A0A9W4WUA1</accession>
<protein>
    <submittedName>
        <fullName evidence="5">19296_t:CDS:1</fullName>
    </submittedName>
</protein>
<evidence type="ECO:0000256" key="2">
    <source>
        <dbReference type="ARBA" id="ARBA00022729"/>
    </source>
</evidence>
<evidence type="ECO:0000313" key="6">
    <source>
        <dbReference type="Proteomes" id="UP001153678"/>
    </source>
</evidence>
<feature type="transmembrane region" description="Helical" evidence="4">
    <location>
        <begin position="162"/>
        <end position="184"/>
    </location>
</feature>
<dbReference type="Proteomes" id="UP001153678">
    <property type="component" value="Unassembled WGS sequence"/>
</dbReference>
<sequence>MMKNYQLSKRGEIEPYFDGLQSLKRYAKFWDGVEYDPELIKFDSTQTLRTGASIMAFSEGLFNGKGPLDTCKSQPIYYLTSPNSEFICPRWNETVLNNNKLLGEQIYAYGNKTLAPIAKRLSEEYGISPPLNPRLVPQIFNYCQFWLAVYNRTDDWYVPMNYYYHDIITIWSLIINIHMVILLMNEKGVLKDKIPLTADLTFKQSIDVKFTEDRLIHWSSTLYFKCSDDSVLIRVLLDFKPFWIPGCESEYCEWKNLKKFLGIRLGAILKGCASILK</sequence>
<dbReference type="InterPro" id="IPR029033">
    <property type="entry name" value="His_PPase_superfam"/>
</dbReference>
<organism evidence="5 6">
    <name type="scientific">Funneliformis geosporum</name>
    <dbReference type="NCBI Taxonomy" id="1117311"/>
    <lineage>
        <taxon>Eukaryota</taxon>
        <taxon>Fungi</taxon>
        <taxon>Fungi incertae sedis</taxon>
        <taxon>Mucoromycota</taxon>
        <taxon>Glomeromycotina</taxon>
        <taxon>Glomeromycetes</taxon>
        <taxon>Glomerales</taxon>
        <taxon>Glomeraceae</taxon>
        <taxon>Funneliformis</taxon>
    </lineage>
</organism>
<keyword evidence="3 4" id="KW-0472">Membrane</keyword>
<evidence type="ECO:0000256" key="4">
    <source>
        <dbReference type="SAM" id="Phobius"/>
    </source>
</evidence>
<dbReference type="SUPFAM" id="SSF53254">
    <property type="entry name" value="Phosphoglycerate mutase-like"/>
    <property type="match status" value="1"/>
</dbReference>
<gene>
    <name evidence="5" type="ORF">FWILDA_LOCUS12559</name>
</gene>